<reference evidence="2 3" key="1">
    <citation type="submission" date="2019-04" db="EMBL/GenBank/DDBJ databases">
        <title>Comparative genomics and transcriptomics to analyze fruiting body development in filamentous ascomycetes.</title>
        <authorList>
            <consortium name="DOE Joint Genome Institute"/>
            <person name="Lutkenhaus R."/>
            <person name="Traeger S."/>
            <person name="Breuer J."/>
            <person name="Kuo A."/>
            <person name="Lipzen A."/>
            <person name="Pangilinan J."/>
            <person name="Dilworth D."/>
            <person name="Sandor L."/>
            <person name="Poggeler S."/>
            <person name="Barry K."/>
            <person name="Grigoriev I.V."/>
            <person name="Nowrousian M."/>
        </authorList>
    </citation>
    <scope>NUCLEOTIDE SEQUENCE [LARGE SCALE GENOMIC DNA]</scope>
    <source>
        <strain evidence="2 3">CBS 389.68</strain>
    </source>
</reference>
<name>A0A4S2MWS9_9PEZI</name>
<dbReference type="EMBL" id="ML220121">
    <property type="protein sequence ID" value="TGZ81024.1"/>
    <property type="molecule type" value="Genomic_DNA"/>
</dbReference>
<dbReference type="PANTHER" id="PTHR31014">
    <property type="entry name" value="MITOCHONDRIAL TRANSLATION SYSTEM COMPONENT PET127-RELATED"/>
    <property type="match status" value="1"/>
</dbReference>
<feature type="region of interest" description="Disordered" evidence="1">
    <location>
        <begin position="847"/>
        <end position="869"/>
    </location>
</feature>
<feature type="region of interest" description="Disordered" evidence="1">
    <location>
        <begin position="633"/>
        <end position="653"/>
    </location>
</feature>
<dbReference type="InterPro" id="IPR013943">
    <property type="entry name" value="Pet127"/>
</dbReference>
<accession>A0A4S2MWS9</accession>
<dbReference type="STRING" id="341454.A0A4S2MWS9"/>
<sequence length="869" mass="96854">MSFANEIPKENKGAAEGSDDAAKAEKAAAKAKRKAEARERHQLQMQKNKEAKTQRKQTAKRVKKAKKAIDEGKEPSGSVVRRVGSTVKTPKIVKATVKPVGKTAVKSAVKSAGSSLSEAVALKREEIQKHKDERAKLLASSQPLVPSGMKQIDHDKGMKVEGEINPVDIKGQTPVRQLAHGLDRVLFNPGVFYLQDPRTQIYNFDPYLQSIMPVGDFDFDAITSYITSSKDKSLEKIAREHGKSYIGSTSSMTSSLSHLHFLISNWRPLNFGALSKSFRTIHTKFTEITRGPSSIFLRYKGDGVYAIDADKEFDTESVFSLLGQSLEKLLTSSPEDFELYRKGNSHNIAEEERSRPETYHYSTYGDFLMRSQLDAHDDRLPGSGMFDLKTRAVVSVRMDAQHIELGSGYQIKTLTGDWESFEREYFDLIRSAFLKYSLQARMGRMDGIFLTYHNTEKIFGFQYVPLEEMDIALHGKAGETEETSIGGQEFRMSLNLMNRLLNMATKKFPEQSLRIHFETRPTDAPMMYFFAEPMTEAEIEQIQEGEKGEIKGFIDEITGKLRSPGPVIKETAEESAEGEVAVVEEATEESEKSPEAVKEETATIATEIEQTPPREAEHVVDDADPALIAEAKSQAEAATEEAFETGALSGTGEPIVLESATLTAETTTLEEPSAATKEPTPETPELSAADIIQQAADSRPPQPAPQPGKTILGVALTIRNYINGNPVSRVNSLSDSEKWTLEYSISELGNPWETYTTVKGRKRQLFGRAGVPDDDTKIGPHIAMLRRMSAAGRKFEQERALKEAGKPKLVFKSKSEKLDHYLSSYKEAVKKAQEEIKVAEKIEEKIEEEEVEEEVAEESVEEQKEEKRE</sequence>
<dbReference type="OrthoDB" id="10249045at2759"/>
<feature type="region of interest" description="Disordered" evidence="1">
    <location>
        <begin position="665"/>
        <end position="685"/>
    </location>
</feature>
<keyword evidence="3" id="KW-1185">Reference proteome</keyword>
<evidence type="ECO:0000256" key="1">
    <source>
        <dbReference type="SAM" id="MobiDB-lite"/>
    </source>
</evidence>
<proteinExistence type="predicted"/>
<feature type="region of interest" description="Disordered" evidence="1">
    <location>
        <begin position="1"/>
        <end position="77"/>
    </location>
</feature>
<dbReference type="GO" id="GO:0000964">
    <property type="term" value="P:mitochondrial RNA 5'-end processing"/>
    <property type="evidence" value="ECO:0007669"/>
    <property type="project" value="TreeGrafter"/>
</dbReference>
<dbReference type="Proteomes" id="UP000298138">
    <property type="component" value="Unassembled WGS sequence"/>
</dbReference>
<organism evidence="2 3">
    <name type="scientific">Ascodesmis nigricans</name>
    <dbReference type="NCBI Taxonomy" id="341454"/>
    <lineage>
        <taxon>Eukaryota</taxon>
        <taxon>Fungi</taxon>
        <taxon>Dikarya</taxon>
        <taxon>Ascomycota</taxon>
        <taxon>Pezizomycotina</taxon>
        <taxon>Pezizomycetes</taxon>
        <taxon>Pezizales</taxon>
        <taxon>Ascodesmidaceae</taxon>
        <taxon>Ascodesmis</taxon>
    </lineage>
</organism>
<feature type="compositionally biased region" description="Basic and acidic residues" evidence="1">
    <location>
        <begin position="20"/>
        <end position="53"/>
    </location>
</feature>
<dbReference type="Pfam" id="PF08634">
    <property type="entry name" value="Pet127"/>
    <property type="match status" value="1"/>
</dbReference>
<protein>
    <submittedName>
        <fullName evidence="2">Pet127-domain-containing protein</fullName>
    </submittedName>
</protein>
<evidence type="ECO:0000313" key="2">
    <source>
        <dbReference type="EMBL" id="TGZ81024.1"/>
    </source>
</evidence>
<gene>
    <name evidence="2" type="ORF">EX30DRAFT_341000</name>
</gene>
<dbReference type="AlphaFoldDB" id="A0A4S2MWS9"/>
<dbReference type="PANTHER" id="PTHR31014:SF0">
    <property type="entry name" value="MITOCHONDRIAL TRANSLATION SYSTEM COMPONENT PET127-RELATED"/>
    <property type="match status" value="1"/>
</dbReference>
<dbReference type="GO" id="GO:0005740">
    <property type="term" value="C:mitochondrial envelope"/>
    <property type="evidence" value="ECO:0007669"/>
    <property type="project" value="TreeGrafter"/>
</dbReference>
<dbReference type="InParanoid" id="A0A4S2MWS9"/>
<feature type="compositionally biased region" description="Low complexity" evidence="1">
    <location>
        <begin position="665"/>
        <end position="676"/>
    </location>
</feature>
<evidence type="ECO:0000313" key="3">
    <source>
        <dbReference type="Proteomes" id="UP000298138"/>
    </source>
</evidence>
<feature type="compositionally biased region" description="Basic residues" evidence="1">
    <location>
        <begin position="54"/>
        <end position="66"/>
    </location>
</feature>
<feature type="compositionally biased region" description="Acidic residues" evidence="1">
    <location>
        <begin position="847"/>
        <end position="860"/>
    </location>
</feature>